<comment type="caution">
    <text evidence="17">The sequence shown here is derived from an EMBL/GenBank/DDBJ whole genome shotgun (WGS) entry which is preliminary data.</text>
</comment>
<evidence type="ECO:0000256" key="6">
    <source>
        <dbReference type="ARBA" id="ARBA00022692"/>
    </source>
</evidence>
<dbReference type="Gene3D" id="3.30.450.20">
    <property type="entry name" value="PAS domain"/>
    <property type="match status" value="1"/>
</dbReference>
<dbReference type="PRINTS" id="PR00344">
    <property type="entry name" value="BCTRLSENSOR"/>
</dbReference>
<dbReference type="Pfam" id="PF00512">
    <property type="entry name" value="HisKA"/>
    <property type="match status" value="1"/>
</dbReference>
<evidence type="ECO:0000256" key="12">
    <source>
        <dbReference type="ARBA" id="ARBA00023136"/>
    </source>
</evidence>
<feature type="domain" description="PAS" evidence="15">
    <location>
        <begin position="244"/>
        <end position="278"/>
    </location>
</feature>
<dbReference type="Pfam" id="PF16927">
    <property type="entry name" value="HisKA_7TM"/>
    <property type="match status" value="1"/>
</dbReference>
<dbReference type="EMBL" id="JBHSWV010000318">
    <property type="protein sequence ID" value="MFC6767028.1"/>
    <property type="molecule type" value="Genomic_DNA"/>
</dbReference>
<dbReference type="GO" id="GO:0000160">
    <property type="term" value="P:phosphorelay signal transduction system"/>
    <property type="evidence" value="ECO:0007669"/>
    <property type="project" value="UniProtKB-KW"/>
</dbReference>
<dbReference type="InterPro" id="IPR004358">
    <property type="entry name" value="Sig_transdc_His_kin-like_C"/>
</dbReference>
<dbReference type="PROSITE" id="PS50112">
    <property type="entry name" value="PAS"/>
    <property type="match status" value="1"/>
</dbReference>
<dbReference type="InterPro" id="IPR000014">
    <property type="entry name" value="PAS"/>
</dbReference>
<keyword evidence="12 13" id="KW-0472">Membrane</keyword>
<keyword evidence="4" id="KW-0597">Phosphoprotein</keyword>
<dbReference type="NCBIfam" id="TIGR00229">
    <property type="entry name" value="sensory_box"/>
    <property type="match status" value="1"/>
</dbReference>
<evidence type="ECO:0000259" key="14">
    <source>
        <dbReference type="PROSITE" id="PS50109"/>
    </source>
</evidence>
<evidence type="ECO:0000256" key="8">
    <source>
        <dbReference type="ARBA" id="ARBA00022777"/>
    </source>
</evidence>
<feature type="transmembrane region" description="Helical" evidence="13">
    <location>
        <begin position="39"/>
        <end position="62"/>
    </location>
</feature>
<evidence type="ECO:0000256" key="3">
    <source>
        <dbReference type="ARBA" id="ARBA00012438"/>
    </source>
</evidence>
<keyword evidence="18" id="KW-1185">Reference proteome</keyword>
<dbReference type="SUPFAM" id="SSF55874">
    <property type="entry name" value="ATPase domain of HSP90 chaperone/DNA topoisomerase II/histidine kinase"/>
    <property type="match status" value="1"/>
</dbReference>
<feature type="transmembrane region" description="Helical" evidence="13">
    <location>
        <begin position="6"/>
        <end position="27"/>
    </location>
</feature>
<reference evidence="17 18" key="1">
    <citation type="journal article" date="2019" name="Int. J. Syst. Evol. Microbiol.">
        <title>The Global Catalogue of Microorganisms (GCM) 10K type strain sequencing project: providing services to taxonomists for standard genome sequencing and annotation.</title>
        <authorList>
            <consortium name="The Broad Institute Genomics Platform"/>
            <consortium name="The Broad Institute Genome Sequencing Center for Infectious Disease"/>
            <person name="Wu L."/>
            <person name="Ma J."/>
        </authorList>
    </citation>
    <scope>NUCLEOTIDE SEQUENCE [LARGE SCALE GENOMIC DNA]</scope>
    <source>
        <strain evidence="17 18">LMG 29247</strain>
    </source>
</reference>
<dbReference type="Pfam" id="PF13188">
    <property type="entry name" value="PAS_8"/>
    <property type="match status" value="1"/>
</dbReference>
<dbReference type="CDD" id="cd00082">
    <property type="entry name" value="HisKA"/>
    <property type="match status" value="1"/>
</dbReference>
<feature type="transmembrane region" description="Helical" evidence="13">
    <location>
        <begin position="104"/>
        <end position="121"/>
    </location>
</feature>
<keyword evidence="10 13" id="KW-1133">Transmembrane helix</keyword>
<keyword evidence="11" id="KW-0902">Two-component regulatory system</keyword>
<dbReference type="GO" id="GO:0004673">
    <property type="term" value="F:protein histidine kinase activity"/>
    <property type="evidence" value="ECO:0007669"/>
    <property type="project" value="UniProtKB-EC"/>
</dbReference>
<dbReference type="InterPro" id="IPR036890">
    <property type="entry name" value="HATPase_C_sf"/>
</dbReference>
<dbReference type="GO" id="GO:0016020">
    <property type="term" value="C:membrane"/>
    <property type="evidence" value="ECO:0007669"/>
    <property type="project" value="UniProtKB-SubCell"/>
</dbReference>
<gene>
    <name evidence="17" type="ORF">ACFQE6_19210</name>
</gene>
<evidence type="ECO:0000259" key="15">
    <source>
        <dbReference type="PROSITE" id="PS50112"/>
    </source>
</evidence>
<sequence>MGWQHTIYAYPILFATAVSLGLGAYAIRSRRGHGHNPVLLVFGTMNVAVAIWTGFSAIKLLSTTPEVKFQLYRLLYVGSELIAPLLLLFALAYTDRTGWLRRRVVVGLFVVPIAFLLLLFTNPYDLVIVETRIIEIDGLIVWRAENGPAYVVLSYVYVLTLALLALGIIAHEAVRLGRSYLPQAALLAIAIVTPMTASFLTSAGVPPFNHDGVNLVPATAAVSSIALGIATFRYQLLDLPPIAYSTVVERSPDGVLVLDSAERIVHANETAYSLLGLSGSIVGRPADTELSALDVTTPSSRTVEVSSDSGRTEYLNVRSQPLRRHDDVVGWVLVLRDVTERRRRERELEAFTGAISHDLRAPLRTTEDYLRLLDESLEETADEDCEELIAVARRNNRRMQEMISGLLQYSRIGPSAAAFDSVDCDRVVSEVHEALRFEIEERNATVVVGDLPTVSGAEHLLRRLFQNLLENALTHSDSGSPEIRVTASRRGDGWRFRVRDDGGGIEPEELDRVFDLFTQGSGTDPESGTGMGLAICRKIVEQHGGTIDIDSEPGEGTEIAFTIPDGERARTLES</sequence>
<dbReference type="SUPFAM" id="SSF47384">
    <property type="entry name" value="Homodimeric domain of signal transducing histidine kinase"/>
    <property type="match status" value="1"/>
</dbReference>
<dbReference type="PANTHER" id="PTHR42878:SF7">
    <property type="entry name" value="SENSOR HISTIDINE KINASE GLRK"/>
    <property type="match status" value="1"/>
</dbReference>
<dbReference type="InterPro" id="IPR050351">
    <property type="entry name" value="BphY/WalK/GraS-like"/>
</dbReference>
<evidence type="ECO:0000256" key="10">
    <source>
        <dbReference type="ARBA" id="ARBA00022989"/>
    </source>
</evidence>
<feature type="transmembrane region" description="Helical" evidence="13">
    <location>
        <begin position="74"/>
        <end position="92"/>
    </location>
</feature>
<evidence type="ECO:0000256" key="11">
    <source>
        <dbReference type="ARBA" id="ARBA00023012"/>
    </source>
</evidence>
<accession>A0ABD5SUU6</accession>
<evidence type="ECO:0000256" key="2">
    <source>
        <dbReference type="ARBA" id="ARBA00004141"/>
    </source>
</evidence>
<dbReference type="Gene3D" id="3.30.565.10">
    <property type="entry name" value="Histidine kinase-like ATPase, C-terminal domain"/>
    <property type="match status" value="1"/>
</dbReference>
<evidence type="ECO:0000259" key="16">
    <source>
        <dbReference type="PROSITE" id="PS50113"/>
    </source>
</evidence>
<dbReference type="PROSITE" id="PS50109">
    <property type="entry name" value="HIS_KIN"/>
    <property type="match status" value="1"/>
</dbReference>
<feature type="transmembrane region" description="Helical" evidence="13">
    <location>
        <begin position="181"/>
        <end position="200"/>
    </location>
</feature>
<evidence type="ECO:0000313" key="17">
    <source>
        <dbReference type="EMBL" id="MFC6767028.1"/>
    </source>
</evidence>
<dbReference type="InterPro" id="IPR035965">
    <property type="entry name" value="PAS-like_dom_sf"/>
</dbReference>
<evidence type="ECO:0000256" key="4">
    <source>
        <dbReference type="ARBA" id="ARBA00022553"/>
    </source>
</evidence>
<keyword evidence="8 17" id="KW-0418">Kinase</keyword>
<evidence type="ECO:0000313" key="18">
    <source>
        <dbReference type="Proteomes" id="UP001596383"/>
    </source>
</evidence>
<evidence type="ECO:0000256" key="1">
    <source>
        <dbReference type="ARBA" id="ARBA00000085"/>
    </source>
</evidence>
<dbReference type="InterPro" id="IPR003594">
    <property type="entry name" value="HATPase_dom"/>
</dbReference>
<keyword evidence="7" id="KW-0547">Nucleotide-binding</keyword>
<protein>
    <recommendedName>
        <fullName evidence="3">histidine kinase</fullName>
        <ecNumber evidence="3">2.7.13.3</ecNumber>
    </recommendedName>
</protein>
<proteinExistence type="predicted"/>
<evidence type="ECO:0000256" key="13">
    <source>
        <dbReference type="SAM" id="Phobius"/>
    </source>
</evidence>
<evidence type="ECO:0000256" key="5">
    <source>
        <dbReference type="ARBA" id="ARBA00022679"/>
    </source>
</evidence>
<dbReference type="RefSeq" id="WP_273739957.1">
    <property type="nucleotide sequence ID" value="NZ_JAQIVI010000318.1"/>
</dbReference>
<dbReference type="InterPro" id="IPR036097">
    <property type="entry name" value="HisK_dim/P_sf"/>
</dbReference>
<dbReference type="EC" id="2.7.13.3" evidence="3"/>
<evidence type="ECO:0000256" key="9">
    <source>
        <dbReference type="ARBA" id="ARBA00022840"/>
    </source>
</evidence>
<dbReference type="Proteomes" id="UP001596383">
    <property type="component" value="Unassembled WGS sequence"/>
</dbReference>
<keyword evidence="9" id="KW-0067">ATP-binding</keyword>
<feature type="transmembrane region" description="Helical" evidence="13">
    <location>
        <begin position="212"/>
        <end position="232"/>
    </location>
</feature>
<comment type="catalytic activity">
    <reaction evidence="1">
        <text>ATP + protein L-histidine = ADP + protein N-phospho-L-histidine.</text>
        <dbReference type="EC" id="2.7.13.3"/>
    </reaction>
</comment>
<dbReference type="SMART" id="SM00387">
    <property type="entry name" value="HATPase_c"/>
    <property type="match status" value="1"/>
</dbReference>
<organism evidence="17 18">
    <name type="scientific">Natrinema soli</name>
    <dbReference type="NCBI Taxonomy" id="1930624"/>
    <lineage>
        <taxon>Archaea</taxon>
        <taxon>Methanobacteriati</taxon>
        <taxon>Methanobacteriota</taxon>
        <taxon>Stenosarchaea group</taxon>
        <taxon>Halobacteria</taxon>
        <taxon>Halobacteriales</taxon>
        <taxon>Natrialbaceae</taxon>
        <taxon>Natrinema</taxon>
    </lineage>
</organism>
<keyword evidence="5" id="KW-0808">Transferase</keyword>
<dbReference type="PANTHER" id="PTHR42878">
    <property type="entry name" value="TWO-COMPONENT HISTIDINE KINASE"/>
    <property type="match status" value="1"/>
</dbReference>
<dbReference type="SMART" id="SM00388">
    <property type="entry name" value="HisKA"/>
    <property type="match status" value="1"/>
</dbReference>
<feature type="domain" description="Histidine kinase" evidence="14">
    <location>
        <begin position="354"/>
        <end position="567"/>
    </location>
</feature>
<dbReference type="Gene3D" id="1.10.287.130">
    <property type="match status" value="1"/>
</dbReference>
<feature type="transmembrane region" description="Helical" evidence="13">
    <location>
        <begin position="149"/>
        <end position="169"/>
    </location>
</feature>
<dbReference type="InterPro" id="IPR000700">
    <property type="entry name" value="PAS-assoc_C"/>
</dbReference>
<dbReference type="GO" id="GO:0005524">
    <property type="term" value="F:ATP binding"/>
    <property type="evidence" value="ECO:0007669"/>
    <property type="project" value="UniProtKB-KW"/>
</dbReference>
<dbReference type="PROSITE" id="PS50113">
    <property type="entry name" value="PAC"/>
    <property type="match status" value="1"/>
</dbReference>
<dbReference type="SUPFAM" id="SSF55785">
    <property type="entry name" value="PYP-like sensor domain (PAS domain)"/>
    <property type="match status" value="1"/>
</dbReference>
<dbReference type="Pfam" id="PF02518">
    <property type="entry name" value="HATPase_c"/>
    <property type="match status" value="1"/>
</dbReference>
<evidence type="ECO:0000256" key="7">
    <source>
        <dbReference type="ARBA" id="ARBA00022741"/>
    </source>
</evidence>
<dbReference type="InterPro" id="IPR031621">
    <property type="entry name" value="HisKA_7TM"/>
</dbReference>
<dbReference type="InterPro" id="IPR003661">
    <property type="entry name" value="HisK_dim/P_dom"/>
</dbReference>
<keyword evidence="6 13" id="KW-0812">Transmembrane</keyword>
<feature type="domain" description="PAC" evidence="16">
    <location>
        <begin position="299"/>
        <end position="350"/>
    </location>
</feature>
<name>A0ABD5SUU6_9EURY</name>
<comment type="subcellular location">
    <subcellularLocation>
        <location evidence="2">Membrane</location>
        <topology evidence="2">Multi-pass membrane protein</topology>
    </subcellularLocation>
</comment>
<dbReference type="AlphaFoldDB" id="A0ABD5SUU6"/>
<dbReference type="FunFam" id="3.30.565.10:FF:000006">
    <property type="entry name" value="Sensor histidine kinase WalK"/>
    <property type="match status" value="1"/>
</dbReference>
<dbReference type="InterPro" id="IPR005467">
    <property type="entry name" value="His_kinase_dom"/>
</dbReference>